<dbReference type="Gene3D" id="4.10.240.10">
    <property type="entry name" value="Zn(2)-C6 fungal-type DNA-binding domain"/>
    <property type="match status" value="1"/>
</dbReference>
<dbReference type="OrthoDB" id="4023759at2759"/>
<reference evidence="2 3" key="1">
    <citation type="submission" date="2013-02" db="EMBL/GenBank/DDBJ databases">
        <title>Genome sequence of Candida maltosa Xu316, a potential industrial strain for xylitol and ethanol production.</title>
        <authorList>
            <person name="Yu J."/>
            <person name="Wang Q."/>
            <person name="Geng X."/>
            <person name="Bao W."/>
            <person name="He P."/>
            <person name="Cai J."/>
        </authorList>
    </citation>
    <scope>NUCLEOTIDE SEQUENCE [LARGE SCALE GENOMIC DNA]</scope>
    <source>
        <strain evidence="3">Xu316</strain>
    </source>
</reference>
<dbReference type="SMART" id="SM00066">
    <property type="entry name" value="GAL4"/>
    <property type="match status" value="1"/>
</dbReference>
<keyword evidence="3" id="KW-1185">Reference proteome</keyword>
<dbReference type="InterPro" id="IPR036864">
    <property type="entry name" value="Zn2-C6_fun-type_DNA-bd_sf"/>
</dbReference>
<dbReference type="PROSITE" id="PS50048">
    <property type="entry name" value="ZN2_CY6_FUNGAL_2"/>
    <property type="match status" value="1"/>
</dbReference>
<name>M3IVL5_CANMX</name>
<dbReference type="PANTHER" id="PTHR47784">
    <property type="entry name" value="STEROL UPTAKE CONTROL PROTEIN 2"/>
    <property type="match status" value="1"/>
</dbReference>
<gene>
    <name evidence="2" type="ORF">G210_1834</name>
</gene>
<dbReference type="STRING" id="1245528.M3IVL5"/>
<evidence type="ECO:0000313" key="3">
    <source>
        <dbReference type="Proteomes" id="UP000011777"/>
    </source>
</evidence>
<dbReference type="PANTHER" id="PTHR47784:SF5">
    <property type="entry name" value="STEROL UPTAKE CONTROL PROTEIN 2"/>
    <property type="match status" value="1"/>
</dbReference>
<dbReference type="EMBL" id="AOGT01000161">
    <property type="protein sequence ID" value="EMG50656.1"/>
    <property type="molecule type" value="Genomic_DNA"/>
</dbReference>
<organism evidence="2 3">
    <name type="scientific">Candida maltosa (strain Xu316)</name>
    <name type="common">Yeast</name>
    <dbReference type="NCBI Taxonomy" id="1245528"/>
    <lineage>
        <taxon>Eukaryota</taxon>
        <taxon>Fungi</taxon>
        <taxon>Dikarya</taxon>
        <taxon>Ascomycota</taxon>
        <taxon>Saccharomycotina</taxon>
        <taxon>Pichiomycetes</taxon>
        <taxon>Debaryomycetaceae</taxon>
        <taxon>Candida/Lodderomyces clade</taxon>
        <taxon>Candida</taxon>
    </lineage>
</organism>
<dbReference type="InterPro" id="IPR053157">
    <property type="entry name" value="Sterol_Uptake_Regulator"/>
</dbReference>
<dbReference type="InterPro" id="IPR001138">
    <property type="entry name" value="Zn2Cys6_DnaBD"/>
</dbReference>
<comment type="caution">
    <text evidence="2">The sequence shown here is derived from an EMBL/GenBank/DDBJ whole genome shotgun (WGS) entry which is preliminary data.</text>
</comment>
<dbReference type="SUPFAM" id="SSF57701">
    <property type="entry name" value="Zn2/Cys6 DNA-binding domain"/>
    <property type="match status" value="1"/>
</dbReference>
<dbReference type="CDD" id="cd00067">
    <property type="entry name" value="GAL4"/>
    <property type="match status" value="1"/>
</dbReference>
<dbReference type="Proteomes" id="UP000011777">
    <property type="component" value="Unassembled WGS sequence"/>
</dbReference>
<dbReference type="GO" id="GO:0001228">
    <property type="term" value="F:DNA-binding transcription activator activity, RNA polymerase II-specific"/>
    <property type="evidence" value="ECO:0007669"/>
    <property type="project" value="TreeGrafter"/>
</dbReference>
<accession>M3IVL5</accession>
<dbReference type="Pfam" id="PF00172">
    <property type="entry name" value="Zn_clus"/>
    <property type="match status" value="1"/>
</dbReference>
<proteinExistence type="predicted"/>
<evidence type="ECO:0000313" key="2">
    <source>
        <dbReference type="EMBL" id="EMG50656.1"/>
    </source>
</evidence>
<dbReference type="HOGENOM" id="CLU_034207_0_0_1"/>
<evidence type="ECO:0000259" key="1">
    <source>
        <dbReference type="PROSITE" id="PS50048"/>
    </source>
</evidence>
<dbReference type="AlphaFoldDB" id="M3IVL5"/>
<dbReference type="OMA" id="IYSCLCV"/>
<feature type="domain" description="Zn(2)-C6 fungal-type" evidence="1">
    <location>
        <begin position="12"/>
        <end position="42"/>
    </location>
</feature>
<dbReference type="GO" id="GO:0008270">
    <property type="term" value="F:zinc ion binding"/>
    <property type="evidence" value="ECO:0007669"/>
    <property type="project" value="InterPro"/>
</dbReference>
<sequence length="403" mass="46926">MPAKKGRKQVFRCLSCKKLRIKCDLARPKCEYCAHTKRDCIYPNEGNESSTKPTNLASDLPLTQTSKLLSVTQDELRALKFFDEKGKFIVAFKNQRYIDMWMSEITPQFQSCPTVRKDSSVLTSSFSVDLSQTGQKFFELGVRLLKESINERQIIEKKATSFFGIKHLLTSDLITFGCILFYNHKLVPLLSFNQVDIITLTQQYREARLKHLEQIQASSISALFFPSSNPLLKAPEESTLWFTEMLYLELSKNHGGTEEELETLKGFIALLRNSIFAMSVLRFPFPLLACFTNFSDEFRVLLHRGNKFALRFLFIYSCLCVVSRIPLHRNDNIFTDYILWYKNRVFLENHKFDYPIDAQLFYLVTRSNFVIDFGDMSHFNPLDQGKKFINLDWLQDYIATLKQ</sequence>
<protein>
    <submittedName>
        <fullName evidence="2">Putative zinc finger upstream protein 3</fullName>
    </submittedName>
</protein>